<protein>
    <submittedName>
        <fullName evidence="10">Enhancer of mRNA-decapping protein</fullName>
    </submittedName>
</protein>
<feature type="compositionally biased region" description="Low complexity" evidence="7">
    <location>
        <begin position="646"/>
        <end position="684"/>
    </location>
</feature>
<name>A0A225V9A3_9STRA</name>
<dbReference type="Pfam" id="PF21289">
    <property type="entry name" value="EDC4_C"/>
    <property type="match status" value="1"/>
</dbReference>
<dbReference type="Gene3D" id="2.130.10.10">
    <property type="entry name" value="YVTN repeat-like/Quinoprotein amine dehydrogenase"/>
    <property type="match status" value="1"/>
</dbReference>
<evidence type="ECO:0000256" key="5">
    <source>
        <dbReference type="ARBA" id="ARBA00022737"/>
    </source>
</evidence>
<evidence type="ECO:0000259" key="8">
    <source>
        <dbReference type="Pfam" id="PF16529"/>
    </source>
</evidence>
<evidence type="ECO:0000259" key="9">
    <source>
        <dbReference type="Pfam" id="PF21289"/>
    </source>
</evidence>
<dbReference type="InterPro" id="IPR045152">
    <property type="entry name" value="EDC4-like"/>
</dbReference>
<feature type="compositionally biased region" description="Polar residues" evidence="7">
    <location>
        <begin position="693"/>
        <end position="721"/>
    </location>
</feature>
<dbReference type="OrthoDB" id="21128at2759"/>
<proteinExistence type="inferred from homology"/>
<keyword evidence="3" id="KW-0963">Cytoplasm</keyword>
<feature type="region of interest" description="Disordered" evidence="7">
    <location>
        <begin position="568"/>
        <end position="721"/>
    </location>
</feature>
<evidence type="ECO:0000313" key="10">
    <source>
        <dbReference type="EMBL" id="OWZ01953.1"/>
    </source>
</evidence>
<dbReference type="GO" id="GO:0031087">
    <property type="term" value="P:deadenylation-independent decapping of nuclear-transcribed mRNA"/>
    <property type="evidence" value="ECO:0007669"/>
    <property type="project" value="InterPro"/>
</dbReference>
<comment type="subcellular location">
    <subcellularLocation>
        <location evidence="1">Cytoplasm</location>
        <location evidence="1">P-body</location>
    </subcellularLocation>
</comment>
<keyword evidence="5" id="KW-0677">Repeat</keyword>
<evidence type="ECO:0000256" key="4">
    <source>
        <dbReference type="ARBA" id="ARBA00022574"/>
    </source>
</evidence>
<comment type="similarity">
    <text evidence="2">Belongs to the WD repeat EDC4 family.</text>
</comment>
<dbReference type="Pfam" id="PF16529">
    <property type="entry name" value="Ge1_WD40"/>
    <property type="match status" value="1"/>
</dbReference>
<dbReference type="EMBL" id="NBNE01006502">
    <property type="protein sequence ID" value="OWZ01953.1"/>
    <property type="molecule type" value="Genomic_DNA"/>
</dbReference>
<dbReference type="STRING" id="4795.A0A225V9A3"/>
<dbReference type="SUPFAM" id="SSF50978">
    <property type="entry name" value="WD40 repeat-like"/>
    <property type="match status" value="1"/>
</dbReference>
<dbReference type="Gene3D" id="1.10.220.100">
    <property type="entry name" value="conserved c-terminal region of ge- 1"/>
    <property type="match status" value="1"/>
</dbReference>
<evidence type="ECO:0000313" key="11">
    <source>
        <dbReference type="Proteomes" id="UP000198211"/>
    </source>
</evidence>
<evidence type="ECO:0000256" key="3">
    <source>
        <dbReference type="ARBA" id="ARBA00022490"/>
    </source>
</evidence>
<keyword evidence="4" id="KW-0853">WD repeat</keyword>
<dbReference type="SMART" id="SM00320">
    <property type="entry name" value="WD40"/>
    <property type="match status" value="2"/>
</dbReference>
<keyword evidence="6" id="KW-0175">Coiled coil</keyword>
<sequence>MPPNPSAARFSPLDVSPEVTQSNPLHQLLQQQHQFPAPPPPMANQNQFLQQFLASSNSRQAPMPPMSAPNSLLPPFQQNLPNHGAFPPPRSAPLPPAFSQFQPVPSLSSTGGGMFPAAPRSATTASMDGSRSNGAGGSASSSLTNSPRRAGSTTGFGAADAPTTPPGVRLSGETVEYHPREENASDNRSLEVMPITLYKSERTSQLGNLISVNEHFISYPIRNGLIRVISQSSVDRLLLRKHEHHAVTELAFFNSKSDFMLSSGTDHHIAIWAIENDPMSRDRELIKLVPTQAQRVKWHPSDSNVIAIANGSVVFIADLSNVDSDGTGAENLYDISVVCGQTSGQINDMAFSPGNGECVVTAGSDGFVQVYRVQDRLPGQPAEFIQRFEPFQGEAVNSLHFYNGNFLNQPGLLIGGEANTRLSLWNAALTENTVPTCYQTVTLRDESQGDSSLIHETILDPTTQFLFVADRSKPLVYAFHLAASADARTPRRFDNVTEFALAYPVLSMGLLNRISQSQSARDGSDLNSALGGLNFAMQLYCLQTQAIQRYHVGANECYVPGAHGSLEDEVETSESVGQTVGAVTTEGDGPYQTTAESPRAAPAAITAPETEIDVRAPEEDEEESSNGDQHAPLRTGLNGLPPTPSSPSARSTRSTRSAGARSLHLATGDDAASVSASSVTGDDGILPSLRFYNRSSPSSSVRAFQDESSVQYDPSIDGTASETHQQTLLDSLRRMEAAQLQRDEELREQMRRVMGNLGNHLTTQVSTQVEKSIQKQLQSVLVPAMGRIVLHTMENNFMKPVQNGFQHVISEKLIPLMEQKLDDSLATSLPDQLANGVDDMVQRVVEDVRQPVRESFRECFQDILIPSFQAATQKMFEQINDTFVQGTRSAFESSGQNTSNAKVASQLDQLTKVVEGLSKQVEQLSSAVNAGGRDSGALVPISKSPEEQQFEAQKEQVLGCLARNDWEEAFKFALGAQNVNLVAFACQQCDPRLVLSSRPPKLSQMLILCLVQQLGADLADDLETKLNWLRESLLVMDVRDQTIAGFVTSVLQELQTGLNSVPAQFRDSQYTLLHHVLNSMLNSA</sequence>
<dbReference type="InterPro" id="IPR049404">
    <property type="entry name" value="EDC4_C"/>
</dbReference>
<dbReference type="AlphaFoldDB" id="A0A225V9A3"/>
<dbReference type="PANTHER" id="PTHR15598">
    <property type="entry name" value="ENHANCER OF MRNA-DECAPPING PROTEIN 4"/>
    <property type="match status" value="1"/>
</dbReference>
<evidence type="ECO:0000256" key="2">
    <source>
        <dbReference type="ARBA" id="ARBA00009639"/>
    </source>
</evidence>
<dbReference type="PANTHER" id="PTHR15598:SF5">
    <property type="entry name" value="ENHANCER OF MRNA-DECAPPING PROTEIN 4"/>
    <property type="match status" value="1"/>
</dbReference>
<feature type="compositionally biased region" description="Polar residues" evidence="7">
    <location>
        <begin position="100"/>
        <end position="109"/>
    </location>
</feature>
<feature type="compositionally biased region" description="Low complexity" evidence="7">
    <location>
        <begin position="129"/>
        <end position="142"/>
    </location>
</feature>
<evidence type="ECO:0000256" key="1">
    <source>
        <dbReference type="ARBA" id="ARBA00004201"/>
    </source>
</evidence>
<accession>A0A225V9A3</accession>
<dbReference type="InterPro" id="IPR015943">
    <property type="entry name" value="WD40/YVTN_repeat-like_dom_sf"/>
</dbReference>
<reference evidence="11" key="1">
    <citation type="submission" date="2017-03" db="EMBL/GenBank/DDBJ databases">
        <title>Phytopthora megakarya and P. palmivora, two closely related causual agents of cacao black pod achieved similar genome size and gene model numbers by different mechanisms.</title>
        <authorList>
            <person name="Ali S."/>
            <person name="Shao J."/>
            <person name="Larry D.J."/>
            <person name="Kronmiller B."/>
            <person name="Shen D."/>
            <person name="Strem M.D."/>
            <person name="Melnick R.L."/>
            <person name="Guiltinan M.J."/>
            <person name="Tyler B.M."/>
            <person name="Meinhardt L.W."/>
            <person name="Bailey B.A."/>
        </authorList>
    </citation>
    <scope>NUCLEOTIDE SEQUENCE [LARGE SCALE GENOMIC DNA]</scope>
    <source>
        <strain evidence="11">zdho120</strain>
    </source>
</reference>
<dbReference type="InterPro" id="IPR032401">
    <property type="entry name" value="EDC4_WD40"/>
</dbReference>
<evidence type="ECO:0000256" key="6">
    <source>
        <dbReference type="ARBA" id="ARBA00023054"/>
    </source>
</evidence>
<comment type="caution">
    <text evidence="10">The sequence shown here is derived from an EMBL/GenBank/DDBJ whole genome shotgun (WGS) entry which is preliminary data.</text>
</comment>
<dbReference type="Proteomes" id="UP000198211">
    <property type="component" value="Unassembled WGS sequence"/>
</dbReference>
<dbReference type="GO" id="GO:0000932">
    <property type="term" value="C:P-body"/>
    <property type="evidence" value="ECO:0007669"/>
    <property type="project" value="UniProtKB-SubCell"/>
</dbReference>
<gene>
    <name evidence="10" type="ORF">PHMEG_00026577</name>
</gene>
<dbReference type="InterPro" id="IPR044938">
    <property type="entry name" value="EDC4_C_sf"/>
</dbReference>
<organism evidence="10 11">
    <name type="scientific">Phytophthora megakarya</name>
    <dbReference type="NCBI Taxonomy" id="4795"/>
    <lineage>
        <taxon>Eukaryota</taxon>
        <taxon>Sar</taxon>
        <taxon>Stramenopiles</taxon>
        <taxon>Oomycota</taxon>
        <taxon>Peronosporomycetes</taxon>
        <taxon>Peronosporales</taxon>
        <taxon>Peronosporaceae</taxon>
        <taxon>Phytophthora</taxon>
    </lineage>
</organism>
<feature type="compositionally biased region" description="Polar residues" evidence="7">
    <location>
        <begin position="573"/>
        <end position="582"/>
    </location>
</feature>
<keyword evidence="11" id="KW-1185">Reference proteome</keyword>
<feature type="domain" description="Enhancer of mRNA-decapping protein 4 WD40 repeat region" evidence="8">
    <location>
        <begin position="192"/>
        <end position="483"/>
    </location>
</feature>
<feature type="compositionally biased region" description="Low complexity" evidence="7">
    <location>
        <begin position="593"/>
        <end position="609"/>
    </location>
</feature>
<feature type="compositionally biased region" description="Polar residues" evidence="7">
    <location>
        <begin position="143"/>
        <end position="155"/>
    </location>
</feature>
<feature type="region of interest" description="Disordered" evidence="7">
    <location>
        <begin position="52"/>
        <end position="171"/>
    </location>
</feature>
<evidence type="ECO:0000256" key="7">
    <source>
        <dbReference type="SAM" id="MobiDB-lite"/>
    </source>
</evidence>
<feature type="region of interest" description="Disordered" evidence="7">
    <location>
        <begin position="1"/>
        <end position="25"/>
    </location>
</feature>
<feature type="domain" description="Enhancer of mRNA-decapping protein 4 C-terminal" evidence="9">
    <location>
        <begin position="960"/>
        <end position="1060"/>
    </location>
</feature>
<dbReference type="InterPro" id="IPR036322">
    <property type="entry name" value="WD40_repeat_dom_sf"/>
</dbReference>
<feature type="compositionally biased region" description="Pro residues" evidence="7">
    <location>
        <begin position="86"/>
        <end position="96"/>
    </location>
</feature>
<dbReference type="InterPro" id="IPR001680">
    <property type="entry name" value="WD40_rpt"/>
</dbReference>